<feature type="compositionally biased region" description="Polar residues" evidence="1">
    <location>
        <begin position="53"/>
        <end position="70"/>
    </location>
</feature>
<dbReference type="Proteomes" id="UP000266723">
    <property type="component" value="Unassembled WGS sequence"/>
</dbReference>
<gene>
    <name evidence="2" type="ORF">DY000_02005940</name>
</gene>
<evidence type="ECO:0000313" key="2">
    <source>
        <dbReference type="EMBL" id="KAF3542491.1"/>
    </source>
</evidence>
<reference evidence="2 3" key="1">
    <citation type="journal article" date="2020" name="BMC Genomics">
        <title>Intraspecific diversification of the crop wild relative Brassica cretica Lam. using demographic model selection.</title>
        <authorList>
            <person name="Kioukis A."/>
            <person name="Michalopoulou V.A."/>
            <person name="Briers L."/>
            <person name="Pirintsos S."/>
            <person name="Studholme D.J."/>
            <person name="Pavlidis P."/>
            <person name="Sarris P.F."/>
        </authorList>
    </citation>
    <scope>NUCLEOTIDE SEQUENCE [LARGE SCALE GENOMIC DNA]</scope>
    <source>
        <strain evidence="3">cv. PFS-1207/04</strain>
    </source>
</reference>
<evidence type="ECO:0000313" key="3">
    <source>
        <dbReference type="Proteomes" id="UP000266723"/>
    </source>
</evidence>
<evidence type="ECO:0000256" key="1">
    <source>
        <dbReference type="SAM" id="MobiDB-lite"/>
    </source>
</evidence>
<protein>
    <submittedName>
        <fullName evidence="2">Uncharacterized protein</fullName>
    </submittedName>
</protein>
<keyword evidence="3" id="KW-1185">Reference proteome</keyword>
<accession>A0ABQ7BSZ3</accession>
<dbReference type="EMBL" id="QGKV02000832">
    <property type="protein sequence ID" value="KAF3542491.1"/>
    <property type="molecule type" value="Genomic_DNA"/>
</dbReference>
<proteinExistence type="predicted"/>
<name>A0ABQ7BSZ3_BRACR</name>
<organism evidence="2 3">
    <name type="scientific">Brassica cretica</name>
    <name type="common">Mustard</name>
    <dbReference type="NCBI Taxonomy" id="69181"/>
    <lineage>
        <taxon>Eukaryota</taxon>
        <taxon>Viridiplantae</taxon>
        <taxon>Streptophyta</taxon>
        <taxon>Embryophyta</taxon>
        <taxon>Tracheophyta</taxon>
        <taxon>Spermatophyta</taxon>
        <taxon>Magnoliopsida</taxon>
        <taxon>eudicotyledons</taxon>
        <taxon>Gunneridae</taxon>
        <taxon>Pentapetalae</taxon>
        <taxon>rosids</taxon>
        <taxon>malvids</taxon>
        <taxon>Brassicales</taxon>
        <taxon>Brassicaceae</taxon>
        <taxon>Brassiceae</taxon>
        <taxon>Brassica</taxon>
    </lineage>
</organism>
<feature type="region of interest" description="Disordered" evidence="1">
    <location>
        <begin position="19"/>
        <end position="70"/>
    </location>
</feature>
<comment type="caution">
    <text evidence="2">The sequence shown here is derived from an EMBL/GenBank/DDBJ whole genome shotgun (WGS) entry which is preliminary data.</text>
</comment>
<sequence length="106" mass="11869">MTLFYTDLSKPTAHLTHNQICSRQNTQDLRENDCRNPSNPKSRPISVNPPHTARQNSRQPSSPPVSDSRSFFDLQSTKHLTAGLGFVPSREDLGLLFCGFLQKLSS</sequence>